<evidence type="ECO:0000256" key="1">
    <source>
        <dbReference type="ARBA" id="ARBA00023015"/>
    </source>
</evidence>
<keyword evidence="2 4" id="KW-0238">DNA-binding</keyword>
<dbReference type="GO" id="GO:0003700">
    <property type="term" value="F:DNA-binding transcription factor activity"/>
    <property type="evidence" value="ECO:0007669"/>
    <property type="project" value="TreeGrafter"/>
</dbReference>
<dbReference type="Proteomes" id="UP000779809">
    <property type="component" value="Unassembled WGS sequence"/>
</dbReference>
<accession>A0A932A7K8</accession>
<dbReference type="Pfam" id="PF08359">
    <property type="entry name" value="TetR_C_4"/>
    <property type="match status" value="1"/>
</dbReference>
<dbReference type="SUPFAM" id="SSF48498">
    <property type="entry name" value="Tetracyclin repressor-like, C-terminal domain"/>
    <property type="match status" value="1"/>
</dbReference>
<keyword evidence="1" id="KW-0805">Transcription regulation</keyword>
<feature type="domain" description="HTH tetR-type" evidence="5">
    <location>
        <begin position="1"/>
        <end position="61"/>
    </location>
</feature>
<dbReference type="InterPro" id="IPR050109">
    <property type="entry name" value="HTH-type_TetR-like_transc_reg"/>
</dbReference>
<dbReference type="PANTHER" id="PTHR30055:SF234">
    <property type="entry name" value="HTH-TYPE TRANSCRIPTIONAL REGULATOR BETI"/>
    <property type="match status" value="1"/>
</dbReference>
<protein>
    <submittedName>
        <fullName evidence="6">TetR/AcrR family transcriptional regulator</fullName>
    </submittedName>
</protein>
<name>A0A932A7K8_9BACT</name>
<evidence type="ECO:0000256" key="4">
    <source>
        <dbReference type="PROSITE-ProRule" id="PRU00335"/>
    </source>
</evidence>
<dbReference type="SUPFAM" id="SSF46689">
    <property type="entry name" value="Homeodomain-like"/>
    <property type="match status" value="1"/>
</dbReference>
<keyword evidence="3" id="KW-0804">Transcription</keyword>
<reference evidence="6" key="1">
    <citation type="submission" date="2020-07" db="EMBL/GenBank/DDBJ databases">
        <title>Huge and variable diversity of episymbiotic CPR bacteria and DPANN archaea in groundwater ecosystems.</title>
        <authorList>
            <person name="He C.Y."/>
            <person name="Keren R."/>
            <person name="Whittaker M."/>
            <person name="Farag I.F."/>
            <person name="Doudna J."/>
            <person name="Cate J.H.D."/>
            <person name="Banfield J.F."/>
        </authorList>
    </citation>
    <scope>NUCLEOTIDE SEQUENCE</scope>
    <source>
        <strain evidence="6">NC_groundwater_580_Pr5_B-0.1um_64_19</strain>
    </source>
</reference>
<evidence type="ECO:0000256" key="3">
    <source>
        <dbReference type="ARBA" id="ARBA00023163"/>
    </source>
</evidence>
<evidence type="ECO:0000259" key="5">
    <source>
        <dbReference type="PROSITE" id="PS50977"/>
    </source>
</evidence>
<dbReference type="Gene3D" id="1.10.357.10">
    <property type="entry name" value="Tetracycline Repressor, domain 2"/>
    <property type="match status" value="1"/>
</dbReference>
<dbReference type="PRINTS" id="PR00455">
    <property type="entry name" value="HTHTETR"/>
</dbReference>
<evidence type="ECO:0000313" key="6">
    <source>
        <dbReference type="EMBL" id="MBI2678185.1"/>
    </source>
</evidence>
<dbReference type="InterPro" id="IPR001647">
    <property type="entry name" value="HTH_TetR"/>
</dbReference>
<evidence type="ECO:0000313" key="7">
    <source>
        <dbReference type="Proteomes" id="UP000779809"/>
    </source>
</evidence>
<dbReference type="EMBL" id="JACPNR010000006">
    <property type="protein sequence ID" value="MBI2678185.1"/>
    <property type="molecule type" value="Genomic_DNA"/>
</dbReference>
<feature type="DNA-binding region" description="H-T-H motif" evidence="4">
    <location>
        <begin position="24"/>
        <end position="43"/>
    </location>
</feature>
<dbReference type="Gene3D" id="1.10.10.60">
    <property type="entry name" value="Homeodomain-like"/>
    <property type="match status" value="1"/>
</dbReference>
<dbReference type="Pfam" id="PF00440">
    <property type="entry name" value="TetR_N"/>
    <property type="match status" value="1"/>
</dbReference>
<dbReference type="GO" id="GO:0000976">
    <property type="term" value="F:transcription cis-regulatory region binding"/>
    <property type="evidence" value="ECO:0007669"/>
    <property type="project" value="TreeGrafter"/>
</dbReference>
<dbReference type="PROSITE" id="PS50977">
    <property type="entry name" value="HTH_TETR_2"/>
    <property type="match status" value="1"/>
</dbReference>
<sequence>MSSHDRILSSAKHLFATRGYENTSTVAIARAAATSESQLIKHFGSKEGLLEAIFDVGWERMSSAFPALQPIASPAERLEALLEMMLSGLERDPELKQLMLLEGRRIRKEGHMVLLTGGYLRLVQMADAMLAEMKSKGELREDVDPQAVRSALMGMQESMMRDQVLAERIGFPATFKTDALRKIFHITLAAFSKKLR</sequence>
<dbReference type="PANTHER" id="PTHR30055">
    <property type="entry name" value="HTH-TYPE TRANSCRIPTIONAL REGULATOR RUTR"/>
    <property type="match status" value="1"/>
</dbReference>
<proteinExistence type="predicted"/>
<gene>
    <name evidence="6" type="ORF">HYX28_05345</name>
</gene>
<dbReference type="InterPro" id="IPR036271">
    <property type="entry name" value="Tet_transcr_reg_TetR-rel_C_sf"/>
</dbReference>
<dbReference type="InterPro" id="IPR013570">
    <property type="entry name" value="Tscrpt_reg_YsiA_C"/>
</dbReference>
<organism evidence="6 7">
    <name type="scientific">Candidatus Korobacter versatilis</name>
    <dbReference type="NCBI Taxonomy" id="658062"/>
    <lineage>
        <taxon>Bacteria</taxon>
        <taxon>Pseudomonadati</taxon>
        <taxon>Acidobacteriota</taxon>
        <taxon>Terriglobia</taxon>
        <taxon>Terriglobales</taxon>
        <taxon>Candidatus Korobacteraceae</taxon>
        <taxon>Candidatus Korobacter</taxon>
    </lineage>
</organism>
<evidence type="ECO:0000256" key="2">
    <source>
        <dbReference type="ARBA" id="ARBA00023125"/>
    </source>
</evidence>
<dbReference type="AlphaFoldDB" id="A0A932A7K8"/>
<dbReference type="InterPro" id="IPR009057">
    <property type="entry name" value="Homeodomain-like_sf"/>
</dbReference>
<comment type="caution">
    <text evidence="6">The sequence shown here is derived from an EMBL/GenBank/DDBJ whole genome shotgun (WGS) entry which is preliminary data.</text>
</comment>